<evidence type="ECO:0000313" key="3">
    <source>
        <dbReference type="Proteomes" id="UP001431199"/>
    </source>
</evidence>
<feature type="transmembrane region" description="Helical" evidence="1">
    <location>
        <begin position="6"/>
        <end position="26"/>
    </location>
</feature>
<proteinExistence type="predicted"/>
<comment type="caution">
    <text evidence="2">The sequence shown here is derived from an EMBL/GenBank/DDBJ whole genome shotgun (WGS) entry which is preliminary data.</text>
</comment>
<feature type="transmembrane region" description="Helical" evidence="1">
    <location>
        <begin position="47"/>
        <end position="68"/>
    </location>
</feature>
<organism evidence="2 3">
    <name type="scientific">Eubacterium album</name>
    <dbReference type="NCBI Taxonomy" id="2978477"/>
    <lineage>
        <taxon>Bacteria</taxon>
        <taxon>Bacillati</taxon>
        <taxon>Bacillota</taxon>
        <taxon>Clostridia</taxon>
        <taxon>Eubacteriales</taxon>
        <taxon>Eubacteriaceae</taxon>
        <taxon>Eubacterium</taxon>
    </lineage>
</organism>
<gene>
    <name evidence="2" type="ORF">N5B56_04370</name>
</gene>
<protein>
    <submittedName>
        <fullName evidence="2">Uncharacterized protein</fullName>
    </submittedName>
</protein>
<sequence>MLVKKICVVIVAVIAIILLIIEYINRTRKMKKYDLEKLYRCKDMGEALLNFFSSLYIPAVFYIFSYKWNSGNEYIRGIIIVILFSLLVELNMRIYMYKKKIRYKEKYDR</sequence>
<feature type="transmembrane region" description="Helical" evidence="1">
    <location>
        <begin position="74"/>
        <end position="96"/>
    </location>
</feature>
<evidence type="ECO:0000256" key="1">
    <source>
        <dbReference type="SAM" id="Phobius"/>
    </source>
</evidence>
<dbReference type="RefSeq" id="WP_118565293.1">
    <property type="nucleotide sequence ID" value="NZ_JAODBU010000003.1"/>
</dbReference>
<keyword evidence="3" id="KW-1185">Reference proteome</keyword>
<name>A0ABT2LYH8_9FIRM</name>
<keyword evidence="1" id="KW-0472">Membrane</keyword>
<reference evidence="2" key="1">
    <citation type="submission" date="2022-09" db="EMBL/GenBank/DDBJ databases">
        <title>Eubacterium sp. LFL-14 isolated from human feces.</title>
        <authorList>
            <person name="Liu F."/>
        </authorList>
    </citation>
    <scope>NUCLEOTIDE SEQUENCE</scope>
    <source>
        <strain evidence="2">LFL-14</strain>
    </source>
</reference>
<dbReference type="Proteomes" id="UP001431199">
    <property type="component" value="Unassembled WGS sequence"/>
</dbReference>
<accession>A0ABT2LYH8</accession>
<keyword evidence="1" id="KW-1133">Transmembrane helix</keyword>
<dbReference type="EMBL" id="JAODBU010000003">
    <property type="protein sequence ID" value="MCT7398325.1"/>
    <property type="molecule type" value="Genomic_DNA"/>
</dbReference>
<keyword evidence="1" id="KW-0812">Transmembrane</keyword>
<evidence type="ECO:0000313" key="2">
    <source>
        <dbReference type="EMBL" id="MCT7398325.1"/>
    </source>
</evidence>